<dbReference type="STRING" id="1798384.A3D03_02240"/>
<dbReference type="InterPro" id="IPR051910">
    <property type="entry name" value="ComF/GntX_DNA_util-trans"/>
</dbReference>
<evidence type="ECO:0000313" key="3">
    <source>
        <dbReference type="EMBL" id="OGG20344.1"/>
    </source>
</evidence>
<dbReference type="Pfam" id="PF18912">
    <property type="entry name" value="DZR_2"/>
    <property type="match status" value="1"/>
</dbReference>
<dbReference type="PANTHER" id="PTHR47505:SF1">
    <property type="entry name" value="DNA UTILIZATION PROTEIN YHGH"/>
    <property type="match status" value="1"/>
</dbReference>
<feature type="domain" description="Double zinc ribbon" evidence="2">
    <location>
        <begin position="3"/>
        <end position="54"/>
    </location>
</feature>
<dbReference type="PANTHER" id="PTHR47505">
    <property type="entry name" value="DNA UTILIZATION PROTEIN YHGH"/>
    <property type="match status" value="1"/>
</dbReference>
<comment type="similarity">
    <text evidence="1">Belongs to the ComF/GntX family.</text>
</comment>
<evidence type="ECO:0000256" key="1">
    <source>
        <dbReference type="ARBA" id="ARBA00008007"/>
    </source>
</evidence>
<dbReference type="Gene3D" id="3.40.50.2020">
    <property type="match status" value="1"/>
</dbReference>
<accession>A0A1F6A716</accession>
<name>A0A1F6A716_9BACT</name>
<gene>
    <name evidence="3" type="ORF">A3D03_02240</name>
</gene>
<reference evidence="3 4" key="1">
    <citation type="journal article" date="2016" name="Nat. Commun.">
        <title>Thousands of microbial genomes shed light on interconnected biogeochemical processes in an aquifer system.</title>
        <authorList>
            <person name="Anantharaman K."/>
            <person name="Brown C.T."/>
            <person name="Hug L.A."/>
            <person name="Sharon I."/>
            <person name="Castelle C.J."/>
            <person name="Probst A.J."/>
            <person name="Thomas B.C."/>
            <person name="Singh A."/>
            <person name="Wilkins M.J."/>
            <person name="Karaoz U."/>
            <person name="Brodie E.L."/>
            <person name="Williams K.H."/>
            <person name="Hubbard S.S."/>
            <person name="Banfield J.F."/>
        </authorList>
    </citation>
    <scope>NUCLEOTIDE SEQUENCE [LARGE SCALE GENOMIC DNA]</scope>
</reference>
<comment type="caution">
    <text evidence="3">The sequence shown here is derived from an EMBL/GenBank/DDBJ whole genome shotgun (WGS) entry which is preliminary data.</text>
</comment>
<dbReference type="SUPFAM" id="SSF53271">
    <property type="entry name" value="PRTase-like"/>
    <property type="match status" value="1"/>
</dbReference>
<dbReference type="InterPro" id="IPR044005">
    <property type="entry name" value="DZR_2"/>
</dbReference>
<proteinExistence type="inferred from homology"/>
<evidence type="ECO:0000259" key="2">
    <source>
        <dbReference type="Pfam" id="PF18912"/>
    </source>
</evidence>
<dbReference type="CDD" id="cd06223">
    <property type="entry name" value="PRTases_typeI"/>
    <property type="match status" value="1"/>
</dbReference>
<protein>
    <recommendedName>
        <fullName evidence="2">Double zinc ribbon domain-containing protein</fullName>
    </recommendedName>
</protein>
<organism evidence="3 4">
    <name type="scientific">Candidatus Gottesmanbacteria bacterium RIFCSPHIGHO2_02_FULL_40_13</name>
    <dbReference type="NCBI Taxonomy" id="1798384"/>
    <lineage>
        <taxon>Bacteria</taxon>
        <taxon>Candidatus Gottesmaniibacteriota</taxon>
    </lineage>
</organism>
<dbReference type="InterPro" id="IPR000836">
    <property type="entry name" value="PRTase_dom"/>
</dbReference>
<dbReference type="Proteomes" id="UP000177092">
    <property type="component" value="Unassembled WGS sequence"/>
</dbReference>
<evidence type="ECO:0000313" key="4">
    <source>
        <dbReference type="Proteomes" id="UP000177092"/>
    </source>
</evidence>
<dbReference type="EMBL" id="MFJN01000050">
    <property type="protein sequence ID" value="OGG20344.1"/>
    <property type="molecule type" value="Genomic_DNA"/>
</dbReference>
<dbReference type="AlphaFoldDB" id="A0A1F6A716"/>
<dbReference type="InterPro" id="IPR029057">
    <property type="entry name" value="PRTase-like"/>
</dbReference>
<sequence>MNFLDLIFPRRCVGCNKLGAYLCLPCINKIEYIEKPICPVCGKRAIDGATHPHCQGKYSLDGLFAVAHFRGVVKDAIHLIKYRFVSDLIESMSDLLISNWSKTLPEFDYLIPVPLHSQRLKSRGFNQSSLLSHYIGKKLDIAVKEKILFRKINTTAQADLKLKERLKNLEDVFMIRDETDLSGRKIALIDDVTTTRSTFLECAKPLKQHGAEIVWGIAIAHG</sequence>